<sequence length="215" mass="22845">MGQQMIVKVSIIALVLGLILGFAGGYAYKNLNAEGIGGTGGGFGAVIVGSNFGGDGQDAKTVAYDGTKVVTSKGNLYDCPKNTTFKAVYPMPFARDQLTTALDYAGTPVVNGKKHHPVDNANYPGKQVLGYDLYYQVRVSSDGLSISAELLNKIEKVRAEPLKMYQANVGRFRKGGDTIYLGKDIVGPLDNGNNVKVDKDRDSILLCVKPGYGGL</sequence>
<proteinExistence type="predicted"/>
<dbReference type="STRING" id="1797471.A3A71_00295"/>
<comment type="caution">
    <text evidence="1">The sequence shown here is derived from an EMBL/GenBank/DDBJ whole genome shotgun (WGS) entry which is preliminary data.</text>
</comment>
<dbReference type="Proteomes" id="UP000177481">
    <property type="component" value="Unassembled WGS sequence"/>
</dbReference>
<dbReference type="AlphaFoldDB" id="A0A1F5EAR3"/>
<accession>A0A1F5EAR3</accession>
<organism evidence="1 2">
    <name type="scientific">Candidatus Berkelbacteria bacterium RIFCSPLOWO2_01_FULL_50_28</name>
    <dbReference type="NCBI Taxonomy" id="1797471"/>
    <lineage>
        <taxon>Bacteria</taxon>
        <taxon>Candidatus Berkelbacteria</taxon>
    </lineage>
</organism>
<evidence type="ECO:0000313" key="1">
    <source>
        <dbReference type="EMBL" id="OGD64489.1"/>
    </source>
</evidence>
<evidence type="ECO:0000313" key="2">
    <source>
        <dbReference type="Proteomes" id="UP000177481"/>
    </source>
</evidence>
<protein>
    <submittedName>
        <fullName evidence="1">Uncharacterized protein</fullName>
    </submittedName>
</protein>
<name>A0A1F5EAR3_9BACT</name>
<dbReference type="EMBL" id="MEZX01000002">
    <property type="protein sequence ID" value="OGD64489.1"/>
    <property type="molecule type" value="Genomic_DNA"/>
</dbReference>
<gene>
    <name evidence="1" type="ORF">A3A71_00295</name>
</gene>
<reference evidence="1 2" key="1">
    <citation type="journal article" date="2016" name="Nat. Commun.">
        <title>Thousands of microbial genomes shed light on interconnected biogeochemical processes in an aquifer system.</title>
        <authorList>
            <person name="Anantharaman K."/>
            <person name="Brown C.T."/>
            <person name="Hug L.A."/>
            <person name="Sharon I."/>
            <person name="Castelle C.J."/>
            <person name="Probst A.J."/>
            <person name="Thomas B.C."/>
            <person name="Singh A."/>
            <person name="Wilkins M.J."/>
            <person name="Karaoz U."/>
            <person name="Brodie E.L."/>
            <person name="Williams K.H."/>
            <person name="Hubbard S.S."/>
            <person name="Banfield J.F."/>
        </authorList>
    </citation>
    <scope>NUCLEOTIDE SEQUENCE [LARGE SCALE GENOMIC DNA]</scope>
</reference>